<dbReference type="Proteomes" id="UP000197446">
    <property type="component" value="Unassembled WGS sequence"/>
</dbReference>
<dbReference type="RefSeq" id="WP_088486393.1">
    <property type="nucleotide sequence ID" value="NZ_NISI01000028.1"/>
</dbReference>
<name>A0A254N780_9BURK</name>
<sequence>MSVKKLLRLPSALVSARQARGLLQKQAAASVGLCQTVLSAMETGRRTPESSDVLAGLAQVYELSEEQTDELLRAGAHDQLMSSLRGSLLESAAELISEAALIHGRLSEDEIAGLLAELQQLNESKERIRALARRGRPTTAQSQGRPAM</sequence>
<evidence type="ECO:0000313" key="3">
    <source>
        <dbReference type="Proteomes" id="UP000197446"/>
    </source>
</evidence>
<organism evidence="2 3">
    <name type="scientific">Roseateles puraquae</name>
    <dbReference type="NCBI Taxonomy" id="431059"/>
    <lineage>
        <taxon>Bacteria</taxon>
        <taxon>Pseudomonadati</taxon>
        <taxon>Pseudomonadota</taxon>
        <taxon>Betaproteobacteria</taxon>
        <taxon>Burkholderiales</taxon>
        <taxon>Sphaerotilaceae</taxon>
        <taxon>Roseateles</taxon>
    </lineage>
</organism>
<feature type="domain" description="HTH cro/C1-type" evidence="1">
    <location>
        <begin position="13"/>
        <end position="68"/>
    </location>
</feature>
<protein>
    <recommendedName>
        <fullName evidence="1">HTH cro/C1-type domain-containing protein</fullName>
    </recommendedName>
</protein>
<evidence type="ECO:0000313" key="2">
    <source>
        <dbReference type="EMBL" id="OWQ96485.1"/>
    </source>
</evidence>
<dbReference type="Gene3D" id="1.10.260.40">
    <property type="entry name" value="lambda repressor-like DNA-binding domains"/>
    <property type="match status" value="1"/>
</dbReference>
<comment type="caution">
    <text evidence="2">The sequence shown here is derived from an EMBL/GenBank/DDBJ whole genome shotgun (WGS) entry which is preliminary data.</text>
</comment>
<dbReference type="EMBL" id="NISI01000028">
    <property type="protein sequence ID" value="OWQ96485.1"/>
    <property type="molecule type" value="Genomic_DNA"/>
</dbReference>
<dbReference type="SUPFAM" id="SSF47413">
    <property type="entry name" value="lambda repressor-like DNA-binding domains"/>
    <property type="match status" value="1"/>
</dbReference>
<reference evidence="2 3" key="1">
    <citation type="journal article" date="2007" name="Int. J. Syst. Evol. Microbiol.">
        <title>Description of Pelomonas aquatica sp. nov. and Pelomonas puraquae sp. nov., isolated from industrial and haemodialysis water.</title>
        <authorList>
            <person name="Gomila M."/>
            <person name="Bowien B."/>
            <person name="Falsen E."/>
            <person name="Moore E.R."/>
            <person name="Lalucat J."/>
        </authorList>
    </citation>
    <scope>NUCLEOTIDE SEQUENCE [LARGE SCALE GENOMIC DNA]</scope>
    <source>
        <strain evidence="2 3">CCUG 52769</strain>
    </source>
</reference>
<dbReference type="PROSITE" id="PS50943">
    <property type="entry name" value="HTH_CROC1"/>
    <property type="match status" value="1"/>
</dbReference>
<accession>A0A254N780</accession>
<proteinExistence type="predicted"/>
<dbReference type="OrthoDB" id="9809730at2"/>
<dbReference type="AlphaFoldDB" id="A0A254N780"/>
<dbReference type="InterPro" id="IPR001387">
    <property type="entry name" value="Cro/C1-type_HTH"/>
</dbReference>
<dbReference type="InterPro" id="IPR010982">
    <property type="entry name" value="Lambda_DNA-bd_dom_sf"/>
</dbReference>
<dbReference type="GO" id="GO:0003677">
    <property type="term" value="F:DNA binding"/>
    <property type="evidence" value="ECO:0007669"/>
    <property type="project" value="InterPro"/>
</dbReference>
<dbReference type="Pfam" id="PF13560">
    <property type="entry name" value="HTH_31"/>
    <property type="match status" value="1"/>
</dbReference>
<gene>
    <name evidence="2" type="ORF">CDO81_27115</name>
</gene>
<evidence type="ECO:0000259" key="1">
    <source>
        <dbReference type="PROSITE" id="PS50943"/>
    </source>
</evidence>
<keyword evidence="3" id="KW-1185">Reference proteome</keyword>
<dbReference type="CDD" id="cd00093">
    <property type="entry name" value="HTH_XRE"/>
    <property type="match status" value="1"/>
</dbReference>